<accession>A0A2K0UUJ1</accession>
<organism evidence="2 3">
    <name type="scientific">Gibberella nygamai</name>
    <name type="common">Bean root rot disease fungus</name>
    <name type="synonym">Fusarium nygamai</name>
    <dbReference type="NCBI Taxonomy" id="42673"/>
    <lineage>
        <taxon>Eukaryota</taxon>
        <taxon>Fungi</taxon>
        <taxon>Dikarya</taxon>
        <taxon>Ascomycota</taxon>
        <taxon>Pezizomycotina</taxon>
        <taxon>Sordariomycetes</taxon>
        <taxon>Hypocreomycetidae</taxon>
        <taxon>Hypocreales</taxon>
        <taxon>Nectriaceae</taxon>
        <taxon>Fusarium</taxon>
        <taxon>Fusarium fujikuroi species complex</taxon>
    </lineage>
</organism>
<evidence type="ECO:0000256" key="1">
    <source>
        <dbReference type="SAM" id="SignalP"/>
    </source>
</evidence>
<evidence type="ECO:0000313" key="3">
    <source>
        <dbReference type="Proteomes" id="UP000236664"/>
    </source>
</evidence>
<proteinExistence type="predicted"/>
<feature type="chain" id="PRO_5014370531" description="Extracellular membrane protein CFEM domain-containing protein" evidence="1">
    <location>
        <begin position="20"/>
        <end position="102"/>
    </location>
</feature>
<feature type="signal peptide" evidence="1">
    <location>
        <begin position="1"/>
        <end position="19"/>
    </location>
</feature>
<keyword evidence="1" id="KW-0732">Signal</keyword>
<dbReference type="OrthoDB" id="2818448at2759"/>
<name>A0A2K0UUJ1_GIBNY</name>
<evidence type="ECO:0000313" key="2">
    <source>
        <dbReference type="EMBL" id="PNP61434.1"/>
    </source>
</evidence>
<gene>
    <name evidence="2" type="ORF">FNYG_13829</name>
</gene>
<protein>
    <recommendedName>
        <fullName evidence="4">Extracellular membrane protein CFEM domain-containing protein</fullName>
    </recommendedName>
</protein>
<keyword evidence="3" id="KW-1185">Reference proteome</keyword>
<comment type="caution">
    <text evidence="2">The sequence shown here is derived from an EMBL/GenBank/DDBJ whole genome shotgun (WGS) entry which is preliminary data.</text>
</comment>
<evidence type="ECO:0008006" key="4">
    <source>
        <dbReference type="Google" id="ProtNLM"/>
    </source>
</evidence>
<dbReference type="AlphaFoldDB" id="A0A2K0UUJ1"/>
<dbReference type="EMBL" id="MTQA01000298">
    <property type="protein sequence ID" value="PNP61434.1"/>
    <property type="molecule type" value="Genomic_DNA"/>
</dbReference>
<sequence length="102" mass="10859">MKIAVLALALMSDIGLVMARDGCGGGKECQCLFADGSHCCVYGDNGESGDTGNCVEVCRNAKRELQEGESQPASCNANGRFSCVSVWNAQWRTPCYNENNDG</sequence>
<reference evidence="2 3" key="1">
    <citation type="submission" date="2017-06" db="EMBL/GenBank/DDBJ databases">
        <title>Genome of Fusarium nygamai isolate CS10214.</title>
        <authorList>
            <person name="Gardiner D.M."/>
            <person name="Obanor F."/>
            <person name="Kazan K."/>
        </authorList>
    </citation>
    <scope>NUCLEOTIDE SEQUENCE [LARGE SCALE GENOMIC DNA]</scope>
    <source>
        <strain evidence="2 3">CS10214</strain>
    </source>
</reference>
<dbReference type="Proteomes" id="UP000236664">
    <property type="component" value="Unassembled WGS sequence"/>
</dbReference>